<dbReference type="Gene3D" id="1.20.5.170">
    <property type="match status" value="1"/>
</dbReference>
<dbReference type="PANTHER" id="PTHR24198">
    <property type="entry name" value="ANKYRIN REPEAT AND PROTEIN KINASE DOMAIN-CONTAINING PROTEIN"/>
    <property type="match status" value="1"/>
</dbReference>
<dbReference type="GeneID" id="19144644"/>
<dbReference type="PROSITE" id="PS50297">
    <property type="entry name" value="ANK_REP_REGION"/>
    <property type="match status" value="4"/>
</dbReference>
<dbReference type="SUPFAM" id="SSF48403">
    <property type="entry name" value="Ankyrin repeat"/>
    <property type="match status" value="1"/>
</dbReference>
<keyword evidence="7" id="KW-1185">Reference proteome</keyword>
<dbReference type="InterPro" id="IPR036770">
    <property type="entry name" value="Ankyrin_rpt-contain_sf"/>
</dbReference>
<dbReference type="PANTHER" id="PTHR24198:SF165">
    <property type="entry name" value="ANKYRIN REPEAT-CONTAINING PROTEIN-RELATED"/>
    <property type="match status" value="1"/>
</dbReference>
<gene>
    <name evidence="6" type="ORF">COCCADRAFT_113496</name>
</gene>
<name>W6XNC1_COCC2</name>
<evidence type="ECO:0000259" key="5">
    <source>
        <dbReference type="PROSITE" id="PS00036"/>
    </source>
</evidence>
<dbReference type="SMR" id="W6XNC1"/>
<evidence type="ECO:0000313" key="7">
    <source>
        <dbReference type="Proteomes" id="UP000053841"/>
    </source>
</evidence>
<dbReference type="KEGG" id="bze:COCCADRAFT_113496"/>
<keyword evidence="1" id="KW-0677">Repeat</keyword>
<dbReference type="GO" id="GO:0003700">
    <property type="term" value="F:DNA-binding transcription factor activity"/>
    <property type="evidence" value="ECO:0007669"/>
    <property type="project" value="InterPro"/>
</dbReference>
<dbReference type="InterPro" id="IPR002110">
    <property type="entry name" value="Ankyrin_rpt"/>
</dbReference>
<dbReference type="Pfam" id="PF12796">
    <property type="entry name" value="Ank_2"/>
    <property type="match status" value="1"/>
</dbReference>
<dbReference type="SUPFAM" id="SSF57959">
    <property type="entry name" value="Leucine zipper domain"/>
    <property type="match status" value="1"/>
</dbReference>
<dbReference type="InterPro" id="IPR004827">
    <property type="entry name" value="bZIP"/>
</dbReference>
<evidence type="ECO:0000256" key="1">
    <source>
        <dbReference type="ARBA" id="ARBA00022737"/>
    </source>
</evidence>
<feature type="repeat" description="ANK" evidence="3">
    <location>
        <begin position="355"/>
        <end position="378"/>
    </location>
</feature>
<dbReference type="AlphaFoldDB" id="W6XNC1"/>
<accession>W6XNC1</accession>
<feature type="repeat" description="ANK" evidence="3">
    <location>
        <begin position="413"/>
        <end position="441"/>
    </location>
</feature>
<feature type="compositionally biased region" description="Polar residues" evidence="4">
    <location>
        <begin position="228"/>
        <end position="241"/>
    </location>
</feature>
<dbReference type="Gene3D" id="1.25.40.20">
    <property type="entry name" value="Ankyrin repeat-containing domain"/>
    <property type="match status" value="1"/>
</dbReference>
<feature type="repeat" description="ANK" evidence="3">
    <location>
        <begin position="322"/>
        <end position="354"/>
    </location>
</feature>
<feature type="repeat" description="ANK" evidence="3">
    <location>
        <begin position="289"/>
        <end position="321"/>
    </location>
</feature>
<dbReference type="eggNOG" id="KOG0504">
    <property type="taxonomic scope" value="Eukaryota"/>
</dbReference>
<dbReference type="Pfam" id="PF00023">
    <property type="entry name" value="Ank"/>
    <property type="match status" value="2"/>
</dbReference>
<dbReference type="InterPro" id="IPR046347">
    <property type="entry name" value="bZIP_sf"/>
</dbReference>
<evidence type="ECO:0000256" key="3">
    <source>
        <dbReference type="PROSITE-ProRule" id="PRU00023"/>
    </source>
</evidence>
<feature type="domain" description="BZIP" evidence="5">
    <location>
        <begin position="19"/>
        <end position="34"/>
    </location>
</feature>
<sequence length="441" mass="48983">MGTTSPNSEKRQITDINERRKLQNRVAQRKYRTRQKTRMKLAEAVLNDYTYIHPTLGTIQSKKKSPLTMECDRSSASYPDLSSYAEICSETRSETQATRARQLTSQRTCFRESVDNNQADSHAQLSRCLNRQEMFYGISGETEFSEGDTRDRVECIDPNLTRGWLDMDLRSGTPNSSTVVDCGLCTVGANSQPPTRTNVQEAIETLELFEPNDQRKTENLPREPCGSCPSSSHGYSPTSGNPSTLLLTPSESLMNSVIVTSDSPLLAADDKSPGDLVISEANTHGPKEDQFSPLMTAISLGRLDIARILLQSGAPLDIPDDSGKTALHRAVGRRELHMVEALLNLGAEMLATDHEGNSLLHIAVKTNSLSITRLLLERYKSCRELKDAQLGHGCRQHGNQVHSESWIDLRNREGMTAVHLSVIFNRPEILQLLVKYSANVN</sequence>
<dbReference type="SMART" id="SM00248">
    <property type="entry name" value="ANK"/>
    <property type="match status" value="4"/>
</dbReference>
<feature type="region of interest" description="Disordered" evidence="4">
    <location>
        <begin position="209"/>
        <end position="243"/>
    </location>
</feature>
<keyword evidence="2 3" id="KW-0040">ANK repeat</keyword>
<dbReference type="EMBL" id="KI965164">
    <property type="protein sequence ID" value="EUC26745.1"/>
    <property type="molecule type" value="Genomic_DNA"/>
</dbReference>
<protein>
    <recommendedName>
        <fullName evidence="5">BZIP domain-containing protein</fullName>
    </recommendedName>
</protein>
<organism evidence="6 7">
    <name type="scientific">Cochliobolus carbonum (strain 26-R-13)</name>
    <name type="common">Maize leaf spot fungus</name>
    <name type="synonym">Bipolaris zeicola</name>
    <dbReference type="NCBI Taxonomy" id="930089"/>
    <lineage>
        <taxon>Eukaryota</taxon>
        <taxon>Fungi</taxon>
        <taxon>Dikarya</taxon>
        <taxon>Ascomycota</taxon>
        <taxon>Pezizomycotina</taxon>
        <taxon>Dothideomycetes</taxon>
        <taxon>Pleosporomycetidae</taxon>
        <taxon>Pleosporales</taxon>
        <taxon>Pleosporineae</taxon>
        <taxon>Pleosporaceae</taxon>
        <taxon>Bipolaris</taxon>
    </lineage>
</organism>
<proteinExistence type="predicted"/>
<dbReference type="HOGENOM" id="CLU_709899_0_0_1"/>
<dbReference type="OrthoDB" id="539213at2759"/>
<dbReference type="RefSeq" id="XP_007718950.1">
    <property type="nucleotide sequence ID" value="XM_007720760.1"/>
</dbReference>
<dbReference type="PROSITE" id="PS00036">
    <property type="entry name" value="BZIP_BASIC"/>
    <property type="match status" value="1"/>
</dbReference>
<evidence type="ECO:0000256" key="2">
    <source>
        <dbReference type="ARBA" id="ARBA00023043"/>
    </source>
</evidence>
<dbReference type="PROSITE" id="PS50088">
    <property type="entry name" value="ANK_REPEAT"/>
    <property type="match status" value="4"/>
</dbReference>
<dbReference type="Proteomes" id="UP000053841">
    <property type="component" value="Unassembled WGS sequence"/>
</dbReference>
<reference evidence="6 7" key="1">
    <citation type="journal article" date="2013" name="PLoS Genet.">
        <title>Comparative genome structure, secondary metabolite, and effector coding capacity across Cochliobolus pathogens.</title>
        <authorList>
            <person name="Condon B.J."/>
            <person name="Leng Y."/>
            <person name="Wu D."/>
            <person name="Bushley K.E."/>
            <person name="Ohm R.A."/>
            <person name="Otillar R."/>
            <person name="Martin J."/>
            <person name="Schackwitz W."/>
            <person name="Grimwood J."/>
            <person name="MohdZainudin N."/>
            <person name="Xue C."/>
            <person name="Wang R."/>
            <person name="Manning V.A."/>
            <person name="Dhillon B."/>
            <person name="Tu Z.J."/>
            <person name="Steffenson B.J."/>
            <person name="Salamov A."/>
            <person name="Sun H."/>
            <person name="Lowry S."/>
            <person name="LaButti K."/>
            <person name="Han J."/>
            <person name="Copeland A."/>
            <person name="Lindquist E."/>
            <person name="Barry K."/>
            <person name="Schmutz J."/>
            <person name="Baker S.E."/>
            <person name="Ciuffetti L.M."/>
            <person name="Grigoriev I.V."/>
            <person name="Zhong S."/>
            <person name="Turgeon B.G."/>
        </authorList>
    </citation>
    <scope>NUCLEOTIDE SEQUENCE [LARGE SCALE GENOMIC DNA]</scope>
    <source>
        <strain evidence="6 7">26-R-13</strain>
    </source>
</reference>
<evidence type="ECO:0000256" key="4">
    <source>
        <dbReference type="SAM" id="MobiDB-lite"/>
    </source>
</evidence>
<dbReference type="CDD" id="cd14688">
    <property type="entry name" value="bZIP_YAP"/>
    <property type="match status" value="1"/>
</dbReference>
<evidence type="ECO:0000313" key="6">
    <source>
        <dbReference type="EMBL" id="EUC26745.1"/>
    </source>
</evidence>
<feature type="compositionally biased region" description="Basic and acidic residues" evidence="4">
    <location>
        <begin position="212"/>
        <end position="221"/>
    </location>
</feature>